<protein>
    <recommendedName>
        <fullName evidence="4">DUF222 domain-containing protein</fullName>
    </recommendedName>
</protein>
<gene>
    <name evidence="2" type="ORF">ACFSGX_07845</name>
</gene>
<feature type="compositionally biased region" description="Acidic residues" evidence="1">
    <location>
        <begin position="9"/>
        <end position="21"/>
    </location>
</feature>
<evidence type="ECO:0008006" key="4">
    <source>
        <dbReference type="Google" id="ProtNLM"/>
    </source>
</evidence>
<name>A0ABW4TYQ2_9SPHN</name>
<comment type="caution">
    <text evidence="2">The sequence shown here is derived from an EMBL/GenBank/DDBJ whole genome shotgun (WGS) entry which is preliminary data.</text>
</comment>
<evidence type="ECO:0000313" key="2">
    <source>
        <dbReference type="EMBL" id="MFD1950677.1"/>
    </source>
</evidence>
<proteinExistence type="predicted"/>
<dbReference type="RefSeq" id="WP_380928875.1">
    <property type="nucleotide sequence ID" value="NZ_JBHUGS010000002.1"/>
</dbReference>
<reference evidence="3" key="1">
    <citation type="journal article" date="2019" name="Int. J. Syst. Evol. Microbiol.">
        <title>The Global Catalogue of Microorganisms (GCM) 10K type strain sequencing project: providing services to taxonomists for standard genome sequencing and annotation.</title>
        <authorList>
            <consortium name="The Broad Institute Genomics Platform"/>
            <consortium name="The Broad Institute Genome Sequencing Center for Infectious Disease"/>
            <person name="Wu L."/>
            <person name="Ma J."/>
        </authorList>
    </citation>
    <scope>NUCLEOTIDE SEQUENCE [LARGE SCALE GENOMIC DNA]</scope>
    <source>
        <strain evidence="3">CGMCC 1.12702</strain>
    </source>
</reference>
<feature type="region of interest" description="Disordered" evidence="1">
    <location>
        <begin position="1"/>
        <end position="34"/>
    </location>
</feature>
<organism evidence="2 3">
    <name type="scientific">Sphingomonas arantia</name>
    <dbReference type="NCBI Taxonomy" id="1460676"/>
    <lineage>
        <taxon>Bacteria</taxon>
        <taxon>Pseudomonadati</taxon>
        <taxon>Pseudomonadota</taxon>
        <taxon>Alphaproteobacteria</taxon>
        <taxon>Sphingomonadales</taxon>
        <taxon>Sphingomonadaceae</taxon>
        <taxon>Sphingomonas</taxon>
    </lineage>
</organism>
<sequence>MTDRTEQLSDLDEFDPVDDDHIEPLDPTTADDDDEGMTYAAILAGVAANLVAIDITPEIERAEAAKGRTQHIQTTLAGAQEQAAELRVLIEERRRLGPDGAAVARALLVGDDALLRSGSLGMLEAHELELQAGIKELGRQLVDSRQRPDDSRDKVRAKLAPAPDDLVRELREYASGIGVELADTYATVAAAAAATQSPACIGLAQSLSPIVAFLAQNGLIPRAALPVDDDVRAALAANPPALRAAGLTVPATIPLPRYEPDDRYSIGLAHGRAEARS</sequence>
<keyword evidence="3" id="KW-1185">Reference proteome</keyword>
<evidence type="ECO:0000256" key="1">
    <source>
        <dbReference type="SAM" id="MobiDB-lite"/>
    </source>
</evidence>
<dbReference type="Proteomes" id="UP001597400">
    <property type="component" value="Unassembled WGS sequence"/>
</dbReference>
<dbReference type="EMBL" id="JBHUGS010000002">
    <property type="protein sequence ID" value="MFD1950677.1"/>
    <property type="molecule type" value="Genomic_DNA"/>
</dbReference>
<accession>A0ABW4TYQ2</accession>
<evidence type="ECO:0000313" key="3">
    <source>
        <dbReference type="Proteomes" id="UP001597400"/>
    </source>
</evidence>